<comment type="subcellular location">
    <subcellularLocation>
        <location evidence="1">Membrane</location>
    </subcellularLocation>
</comment>
<evidence type="ECO:0000313" key="8">
    <source>
        <dbReference type="Proteomes" id="UP000203464"/>
    </source>
</evidence>
<dbReference type="GO" id="GO:0016020">
    <property type="term" value="C:membrane"/>
    <property type="evidence" value="ECO:0007669"/>
    <property type="project" value="UniProtKB-SubCell"/>
</dbReference>
<gene>
    <name evidence="7" type="ORF">OCA8868_02537</name>
</gene>
<evidence type="ECO:0000256" key="1">
    <source>
        <dbReference type="ARBA" id="ARBA00004370"/>
    </source>
</evidence>
<evidence type="ECO:0000256" key="4">
    <source>
        <dbReference type="ARBA" id="ARBA00023136"/>
    </source>
</evidence>
<feature type="domain" description="Fatty acid hydroxylase" evidence="6">
    <location>
        <begin position="178"/>
        <end position="306"/>
    </location>
</feature>
<dbReference type="GO" id="GO:0008610">
    <property type="term" value="P:lipid biosynthetic process"/>
    <property type="evidence" value="ECO:0007669"/>
    <property type="project" value="InterPro"/>
</dbReference>
<protein>
    <submittedName>
        <fullName evidence="7">Fatty acid hydroxylase superfamily protein</fullName>
    </submittedName>
</protein>
<organism evidence="7 8">
    <name type="scientific">Octadecabacter ascidiaceicola</name>
    <dbReference type="NCBI Taxonomy" id="1655543"/>
    <lineage>
        <taxon>Bacteria</taxon>
        <taxon>Pseudomonadati</taxon>
        <taxon>Pseudomonadota</taxon>
        <taxon>Alphaproteobacteria</taxon>
        <taxon>Rhodobacterales</taxon>
        <taxon>Roseobacteraceae</taxon>
        <taxon>Octadecabacter</taxon>
    </lineage>
</organism>
<evidence type="ECO:0000313" key="7">
    <source>
        <dbReference type="EMBL" id="SMX41556.1"/>
    </source>
</evidence>
<feature type="transmembrane region" description="Helical" evidence="5">
    <location>
        <begin position="171"/>
        <end position="190"/>
    </location>
</feature>
<name>A0A238KHJ3_9RHOB</name>
<dbReference type="Proteomes" id="UP000203464">
    <property type="component" value="Unassembled WGS sequence"/>
</dbReference>
<dbReference type="GO" id="GO:0016491">
    <property type="term" value="F:oxidoreductase activity"/>
    <property type="evidence" value="ECO:0007669"/>
    <property type="project" value="InterPro"/>
</dbReference>
<evidence type="ECO:0000256" key="2">
    <source>
        <dbReference type="ARBA" id="ARBA00022692"/>
    </source>
</evidence>
<dbReference type="GO" id="GO:0005506">
    <property type="term" value="F:iron ion binding"/>
    <property type="evidence" value="ECO:0007669"/>
    <property type="project" value="InterPro"/>
</dbReference>
<keyword evidence="8" id="KW-1185">Reference proteome</keyword>
<dbReference type="RefSeq" id="WP_093996921.1">
    <property type="nucleotide sequence ID" value="NZ_FXYD01000004.1"/>
</dbReference>
<proteinExistence type="predicted"/>
<feature type="transmembrane region" description="Helical" evidence="5">
    <location>
        <begin position="134"/>
        <end position="156"/>
    </location>
</feature>
<sequence>MPADSAPPKRQEWNHLPETPIVVSPLWQWPPKPLAVLRWYFDSWFFITINLMIVGISFAVLFWASPTLETTSTPGLWIAGIWLRNAIIVSIVAGILHLWFHKYAVQGTDLKYDPRPFPRMGRMFTFDSQLKDNIFWTIASGVTIWSLFESLMWWSMANGYASVITFQTNPVWFIAIFFLIPVWESFYFYWMHRFLHTNVMYRFHALHHRNNDIGPWSGLSMHPVEHLFYFGSVLIHFAIASHPVHIIFHLAFYGLSAVTTHTGFESVLFRNKKRLKLGMFHHQIHHRYFECNYGNLDVPWDILFGSWHDGTPDGKAKLSERLKARRRA</sequence>
<feature type="transmembrane region" description="Helical" evidence="5">
    <location>
        <begin position="76"/>
        <end position="100"/>
    </location>
</feature>
<keyword evidence="4 5" id="KW-0472">Membrane</keyword>
<dbReference type="PANTHER" id="PTHR11863">
    <property type="entry name" value="STEROL DESATURASE"/>
    <property type="match status" value="1"/>
</dbReference>
<feature type="transmembrane region" description="Helical" evidence="5">
    <location>
        <begin position="250"/>
        <end position="269"/>
    </location>
</feature>
<reference evidence="8" key="1">
    <citation type="submission" date="2017-05" db="EMBL/GenBank/DDBJ databases">
        <authorList>
            <person name="Rodrigo-Torres L."/>
            <person name="Arahal R. D."/>
            <person name="Lucena T."/>
        </authorList>
    </citation>
    <scope>NUCLEOTIDE SEQUENCE [LARGE SCALE GENOMIC DNA]</scope>
    <source>
        <strain evidence="8">CECT 8868</strain>
    </source>
</reference>
<feature type="transmembrane region" description="Helical" evidence="5">
    <location>
        <begin position="44"/>
        <end position="64"/>
    </location>
</feature>
<dbReference type="OrthoDB" id="9770329at2"/>
<dbReference type="InterPro" id="IPR050307">
    <property type="entry name" value="Sterol_Desaturase_Related"/>
</dbReference>
<keyword evidence="2 5" id="KW-0812">Transmembrane</keyword>
<evidence type="ECO:0000256" key="3">
    <source>
        <dbReference type="ARBA" id="ARBA00022989"/>
    </source>
</evidence>
<evidence type="ECO:0000256" key="5">
    <source>
        <dbReference type="SAM" id="Phobius"/>
    </source>
</evidence>
<dbReference type="EMBL" id="FXYD01000004">
    <property type="protein sequence ID" value="SMX41556.1"/>
    <property type="molecule type" value="Genomic_DNA"/>
</dbReference>
<dbReference type="InterPro" id="IPR006694">
    <property type="entry name" value="Fatty_acid_hydroxylase"/>
</dbReference>
<keyword evidence="3 5" id="KW-1133">Transmembrane helix</keyword>
<evidence type="ECO:0000259" key="6">
    <source>
        <dbReference type="Pfam" id="PF04116"/>
    </source>
</evidence>
<dbReference type="Pfam" id="PF04116">
    <property type="entry name" value="FA_hydroxylase"/>
    <property type="match status" value="1"/>
</dbReference>
<dbReference type="AlphaFoldDB" id="A0A238KHJ3"/>
<accession>A0A238KHJ3</accession>